<dbReference type="RefSeq" id="WP_207162800.1">
    <property type="nucleotide sequence ID" value="NZ_CP071382.1"/>
</dbReference>
<proteinExistence type="predicted"/>
<feature type="domain" description="Ice-binding protein C-terminal" evidence="1">
    <location>
        <begin position="150"/>
        <end position="169"/>
    </location>
</feature>
<dbReference type="EMBL" id="CP071382">
    <property type="protein sequence ID" value="QSV44993.1"/>
    <property type="molecule type" value="Genomic_DNA"/>
</dbReference>
<accession>A0ABX7Q1L7</accession>
<evidence type="ECO:0000313" key="3">
    <source>
        <dbReference type="Proteomes" id="UP000663651"/>
    </source>
</evidence>
<organism evidence="2 3">
    <name type="scientific">Geobacter benzoatilyticus</name>
    <dbReference type="NCBI Taxonomy" id="2815309"/>
    <lineage>
        <taxon>Bacteria</taxon>
        <taxon>Pseudomonadati</taxon>
        <taxon>Thermodesulfobacteriota</taxon>
        <taxon>Desulfuromonadia</taxon>
        <taxon>Geobacterales</taxon>
        <taxon>Geobacteraceae</taxon>
        <taxon>Geobacter</taxon>
    </lineage>
</organism>
<evidence type="ECO:0000313" key="2">
    <source>
        <dbReference type="EMBL" id="QSV44993.1"/>
    </source>
</evidence>
<protein>
    <submittedName>
        <fullName evidence="2">PEP-CTERM sorting domain-containing protein</fullName>
    </submittedName>
</protein>
<dbReference type="Pfam" id="PF07589">
    <property type="entry name" value="PEP-CTERM"/>
    <property type="match status" value="1"/>
</dbReference>
<dbReference type="InterPro" id="IPR013424">
    <property type="entry name" value="Ice-binding_C"/>
</dbReference>
<keyword evidence="3" id="KW-1185">Reference proteome</keyword>
<gene>
    <name evidence="2" type="ORF">JZM60_12655</name>
</gene>
<dbReference type="NCBIfam" id="TIGR02595">
    <property type="entry name" value="PEP_CTERM"/>
    <property type="match status" value="1"/>
</dbReference>
<dbReference type="Proteomes" id="UP000663651">
    <property type="component" value="Chromosome"/>
</dbReference>
<reference evidence="2 3" key="1">
    <citation type="submission" date="2021-03" db="EMBL/GenBank/DDBJ databases">
        <title>Geobacter metallireducens gen. nov. sp. nov., a microorganism capable of coupling the complete oxidation of organic compounds to the reduction of iron and other metals.</title>
        <authorList>
            <person name="Li Y."/>
        </authorList>
    </citation>
    <scope>NUCLEOTIDE SEQUENCE [LARGE SCALE GENOMIC DNA]</scope>
    <source>
        <strain evidence="2 3">Jerry-YX</strain>
    </source>
</reference>
<evidence type="ECO:0000259" key="1">
    <source>
        <dbReference type="Pfam" id="PF07589"/>
    </source>
</evidence>
<sequence>MNFDGLATGGFTERVDVDGFIFSGWPLQIRDYYKNGSRQLFTSSGWGGSSIIEVDLPYHAQTASVKIFTGSDYAWRFVSAYSDYAYVVNPVALVQNMYTNGLYTVESDIPFNHISLMVLGSWRTGPIPTDLYLDEITIDALNVPVSDPAPVPEPATALLLGAGLGALALTKKKKAAPI</sequence>
<name>A0ABX7Q1L7_9BACT</name>